<evidence type="ECO:0000256" key="3">
    <source>
        <dbReference type="SAM" id="MobiDB-lite"/>
    </source>
</evidence>
<dbReference type="InterPro" id="IPR036259">
    <property type="entry name" value="MFS_trans_sf"/>
</dbReference>
<evidence type="ECO:0000256" key="1">
    <source>
        <dbReference type="ARBA" id="ARBA00004141"/>
    </source>
</evidence>
<keyword evidence="7" id="KW-1185">Reference proteome</keyword>
<sequence>MDTTRLELGPPPTSILDKQEIESSATPSRSDLSVGLPPVDGGLQAWIFVGSATALDVRLGDRVAFGTYQNYYTSSNDSPILGSSISSVAAIGTTYLATQYILGFLLMPLLKRYPQHVRLALWVFLAIECVSLISASFATQTWHLILLQGIIPGIAGAVFYGPALLWLSQWWVERCGLACGIMFCGTGAGGAIFPPIIGVLLQHLGFRWTLRIWALAFTLVMAPAIYFMRPRYPPARLKEGDDRKINWSRFVNPVLAVVSASVFIQALGYFPVSIYIPTYTTSLGLPPLDGQLVLSVFNICTLIGQVFLGWLCDKLHFHAAIIVAGIGSTLSAFLIWGFASNLGMIFAFVIVFGFTAGGFSSIFAPVGAAVFGSDQLSAGVIPGYLGALRGVAAIIGPIVSATLYTPGEPPLSGIYGMYGFGKMQIFVGVMTAVTVAGGIGSWAFAKAEMRRGRVE</sequence>
<dbReference type="OMA" id="FANQVWQ"/>
<feature type="transmembrane region" description="Helical" evidence="4">
    <location>
        <begin position="119"/>
        <end position="139"/>
    </location>
</feature>
<dbReference type="OrthoDB" id="2213137at2759"/>
<feature type="transmembrane region" description="Helical" evidence="4">
    <location>
        <begin position="145"/>
        <end position="167"/>
    </location>
</feature>
<gene>
    <name evidence="6" type="ORF">DACRYDRAFT_110807</name>
</gene>
<feature type="region of interest" description="Disordered" evidence="3">
    <location>
        <begin position="1"/>
        <end position="32"/>
    </location>
</feature>
<keyword evidence="4" id="KW-0472">Membrane</keyword>
<feature type="transmembrane region" description="Helical" evidence="4">
    <location>
        <begin position="383"/>
        <end position="405"/>
    </location>
</feature>
<evidence type="ECO:0000256" key="4">
    <source>
        <dbReference type="SAM" id="Phobius"/>
    </source>
</evidence>
<dbReference type="PANTHER" id="PTHR11360">
    <property type="entry name" value="MONOCARBOXYLATE TRANSPORTER"/>
    <property type="match status" value="1"/>
</dbReference>
<dbReference type="Gene3D" id="1.20.1250.20">
    <property type="entry name" value="MFS general substrate transporter like domains"/>
    <property type="match status" value="2"/>
</dbReference>
<feature type="transmembrane region" description="Helical" evidence="4">
    <location>
        <begin position="210"/>
        <end position="229"/>
    </location>
</feature>
<dbReference type="SUPFAM" id="SSF103473">
    <property type="entry name" value="MFS general substrate transporter"/>
    <property type="match status" value="1"/>
</dbReference>
<feature type="transmembrane region" description="Helical" evidence="4">
    <location>
        <begin position="319"/>
        <end position="339"/>
    </location>
</feature>
<proteinExistence type="inferred from homology"/>
<feature type="transmembrane region" description="Helical" evidence="4">
    <location>
        <begin position="80"/>
        <end position="107"/>
    </location>
</feature>
<dbReference type="AlphaFoldDB" id="M5FRM1"/>
<evidence type="ECO:0000313" key="6">
    <source>
        <dbReference type="EMBL" id="EJT98363.1"/>
    </source>
</evidence>
<feature type="domain" description="Major facilitator superfamily (MFS) profile" evidence="5">
    <location>
        <begin position="254"/>
        <end position="455"/>
    </location>
</feature>
<feature type="compositionally biased region" description="Polar residues" evidence="3">
    <location>
        <begin position="22"/>
        <end position="31"/>
    </location>
</feature>
<comment type="subcellular location">
    <subcellularLocation>
        <location evidence="1">Membrane</location>
        <topology evidence="1">Multi-pass membrane protein</topology>
    </subcellularLocation>
</comment>
<dbReference type="HOGENOM" id="CLU_001265_1_2_1"/>
<protein>
    <submittedName>
        <fullName evidence="6">MFS general substrate transporter</fullName>
    </submittedName>
</protein>
<feature type="transmembrane region" description="Helical" evidence="4">
    <location>
        <begin position="345"/>
        <end position="371"/>
    </location>
</feature>
<dbReference type="PANTHER" id="PTHR11360:SF287">
    <property type="entry name" value="MFS MONOCARBOXYLATE TRANSPORTER"/>
    <property type="match status" value="1"/>
</dbReference>
<dbReference type="RefSeq" id="XP_040625261.1">
    <property type="nucleotide sequence ID" value="XM_040769129.1"/>
</dbReference>
<dbReference type="GO" id="GO:0016020">
    <property type="term" value="C:membrane"/>
    <property type="evidence" value="ECO:0007669"/>
    <property type="project" value="UniProtKB-SubCell"/>
</dbReference>
<feature type="transmembrane region" description="Helical" evidence="4">
    <location>
        <begin position="179"/>
        <end position="204"/>
    </location>
</feature>
<name>M5FRM1_DACPD</name>
<accession>M5FRM1</accession>
<reference evidence="6 7" key="1">
    <citation type="journal article" date="2012" name="Science">
        <title>The Paleozoic origin of enzymatic lignin decomposition reconstructed from 31 fungal genomes.</title>
        <authorList>
            <person name="Floudas D."/>
            <person name="Binder M."/>
            <person name="Riley R."/>
            <person name="Barry K."/>
            <person name="Blanchette R.A."/>
            <person name="Henrissat B."/>
            <person name="Martinez A.T."/>
            <person name="Otillar R."/>
            <person name="Spatafora J.W."/>
            <person name="Yadav J.S."/>
            <person name="Aerts A."/>
            <person name="Benoit I."/>
            <person name="Boyd A."/>
            <person name="Carlson A."/>
            <person name="Copeland A."/>
            <person name="Coutinho P.M."/>
            <person name="de Vries R.P."/>
            <person name="Ferreira P."/>
            <person name="Findley K."/>
            <person name="Foster B."/>
            <person name="Gaskell J."/>
            <person name="Glotzer D."/>
            <person name="Gorecki P."/>
            <person name="Heitman J."/>
            <person name="Hesse C."/>
            <person name="Hori C."/>
            <person name="Igarashi K."/>
            <person name="Jurgens J.A."/>
            <person name="Kallen N."/>
            <person name="Kersten P."/>
            <person name="Kohler A."/>
            <person name="Kuees U."/>
            <person name="Kumar T.K.A."/>
            <person name="Kuo A."/>
            <person name="LaButti K."/>
            <person name="Larrondo L.F."/>
            <person name="Lindquist E."/>
            <person name="Ling A."/>
            <person name="Lombard V."/>
            <person name="Lucas S."/>
            <person name="Lundell T."/>
            <person name="Martin R."/>
            <person name="McLaughlin D.J."/>
            <person name="Morgenstern I."/>
            <person name="Morin E."/>
            <person name="Murat C."/>
            <person name="Nagy L.G."/>
            <person name="Nolan M."/>
            <person name="Ohm R.A."/>
            <person name="Patyshakuliyeva A."/>
            <person name="Rokas A."/>
            <person name="Ruiz-Duenas F.J."/>
            <person name="Sabat G."/>
            <person name="Salamov A."/>
            <person name="Samejima M."/>
            <person name="Schmutz J."/>
            <person name="Slot J.C."/>
            <person name="St John F."/>
            <person name="Stenlid J."/>
            <person name="Sun H."/>
            <person name="Sun S."/>
            <person name="Syed K."/>
            <person name="Tsang A."/>
            <person name="Wiebenga A."/>
            <person name="Young D."/>
            <person name="Pisabarro A."/>
            <person name="Eastwood D.C."/>
            <person name="Martin F."/>
            <person name="Cullen D."/>
            <person name="Grigoriev I.V."/>
            <person name="Hibbett D.S."/>
        </authorList>
    </citation>
    <scope>NUCLEOTIDE SEQUENCE [LARGE SCALE GENOMIC DNA]</scope>
    <source>
        <strain evidence="6 7">DJM-731 SS1</strain>
    </source>
</reference>
<evidence type="ECO:0000313" key="7">
    <source>
        <dbReference type="Proteomes" id="UP000030653"/>
    </source>
</evidence>
<feature type="transmembrane region" description="Helical" evidence="4">
    <location>
        <begin position="250"/>
        <end position="272"/>
    </location>
</feature>
<evidence type="ECO:0000259" key="5">
    <source>
        <dbReference type="PROSITE" id="PS50850"/>
    </source>
</evidence>
<dbReference type="Pfam" id="PF07690">
    <property type="entry name" value="MFS_1"/>
    <property type="match status" value="1"/>
</dbReference>
<feature type="transmembrane region" description="Helical" evidence="4">
    <location>
        <begin position="425"/>
        <end position="445"/>
    </location>
</feature>
<dbReference type="InterPro" id="IPR011701">
    <property type="entry name" value="MFS"/>
</dbReference>
<dbReference type="EMBL" id="JH795873">
    <property type="protein sequence ID" value="EJT98363.1"/>
    <property type="molecule type" value="Genomic_DNA"/>
</dbReference>
<dbReference type="InterPro" id="IPR050327">
    <property type="entry name" value="Proton-linked_MCT"/>
</dbReference>
<dbReference type="InterPro" id="IPR020846">
    <property type="entry name" value="MFS_dom"/>
</dbReference>
<comment type="similarity">
    <text evidence="2">Belongs to the major facilitator superfamily. Monocarboxylate porter (TC 2.A.1.13) family.</text>
</comment>
<dbReference type="Proteomes" id="UP000030653">
    <property type="component" value="Unassembled WGS sequence"/>
</dbReference>
<keyword evidence="4" id="KW-1133">Transmembrane helix</keyword>
<evidence type="ECO:0000256" key="2">
    <source>
        <dbReference type="ARBA" id="ARBA00006727"/>
    </source>
</evidence>
<dbReference type="GO" id="GO:0022857">
    <property type="term" value="F:transmembrane transporter activity"/>
    <property type="evidence" value="ECO:0007669"/>
    <property type="project" value="InterPro"/>
</dbReference>
<feature type="transmembrane region" description="Helical" evidence="4">
    <location>
        <begin position="292"/>
        <end position="312"/>
    </location>
</feature>
<organism evidence="6 7">
    <name type="scientific">Dacryopinax primogenitus (strain DJM 731)</name>
    <name type="common">Brown rot fungus</name>
    <dbReference type="NCBI Taxonomy" id="1858805"/>
    <lineage>
        <taxon>Eukaryota</taxon>
        <taxon>Fungi</taxon>
        <taxon>Dikarya</taxon>
        <taxon>Basidiomycota</taxon>
        <taxon>Agaricomycotina</taxon>
        <taxon>Dacrymycetes</taxon>
        <taxon>Dacrymycetales</taxon>
        <taxon>Dacrymycetaceae</taxon>
        <taxon>Dacryopinax</taxon>
    </lineage>
</organism>
<dbReference type="GeneID" id="63684191"/>
<keyword evidence="4" id="KW-0812">Transmembrane</keyword>
<dbReference type="PROSITE" id="PS50850">
    <property type="entry name" value="MFS"/>
    <property type="match status" value="1"/>
</dbReference>